<reference evidence="2" key="1">
    <citation type="submission" date="2019-06" db="EMBL/GenBank/DDBJ databases">
        <authorList>
            <person name="Murdoch R.W."/>
            <person name="Fathepure B."/>
        </authorList>
    </citation>
    <scope>NUCLEOTIDE SEQUENCE</scope>
</reference>
<evidence type="ECO:0000313" key="2">
    <source>
        <dbReference type="EMBL" id="QEA06096.1"/>
    </source>
</evidence>
<dbReference type="EMBL" id="MN079125">
    <property type="protein sequence ID" value="QEA06096.1"/>
    <property type="molecule type" value="Genomic_DNA"/>
</dbReference>
<dbReference type="Gene3D" id="2.20.200.10">
    <property type="entry name" value="Outer membrane efflux proteins (OEP)"/>
    <property type="match status" value="1"/>
</dbReference>
<feature type="compositionally biased region" description="Polar residues" evidence="1">
    <location>
        <begin position="98"/>
        <end position="108"/>
    </location>
</feature>
<dbReference type="AlphaFoldDB" id="A0A5B8RBM2"/>
<dbReference type="NCBIfam" id="TIGR01845">
    <property type="entry name" value="outer_NodT"/>
    <property type="match status" value="1"/>
</dbReference>
<dbReference type="InterPro" id="IPR003423">
    <property type="entry name" value="OMP_efflux"/>
</dbReference>
<sequence length="464" mass="50527">MTSSLPLRLVLAGAGIAVLAACTPNTDMPARDAAPVPERFSASGDGALPSRWWRHFDDPALAALEREALAGSFSLAGARARLRRARALARLEGAGQRPQLQASSGARTQRNDGESTERYTGSLTASFEVDLWGRLASQARAAGLEAQASRFDLRAAAVTLSAEVARTYYQLLSQHETIELLRRQRDLNARIADLIEVRFRNGQVTADELLRQRQLTEQTGTTLEQALGERDRLRADLAALLGRPPQALALPTEAPERVVVPPLPDVGVPSAWLRRRPDLRAAFLRVRSADATVAASIAERYPSLDLSASLTSTAVSAARAFEDWVRELAASLTLPLYQGGAISARIERDRAARAVAFNDYAQTVVEAVAEVEQALSAARADRRVLDGLQRQRDIAERVLTQLRSRYFNGAADYLDVLDAQSRLQDIERQLVDARWALVLDRIALIRAVAGGAFGEPTDEGDEPT</sequence>
<proteinExistence type="predicted"/>
<dbReference type="PANTHER" id="PTHR30203">
    <property type="entry name" value="OUTER MEMBRANE CATION EFFLUX PROTEIN"/>
    <property type="match status" value="1"/>
</dbReference>
<dbReference type="InterPro" id="IPR010131">
    <property type="entry name" value="MdtP/NodT-like"/>
</dbReference>
<dbReference type="Pfam" id="PF02321">
    <property type="entry name" value="OEP"/>
    <property type="match status" value="2"/>
</dbReference>
<gene>
    <name evidence="2" type="primary">cusC</name>
    <name evidence="2" type="ORF">KBTEX_02425</name>
</gene>
<protein>
    <submittedName>
        <fullName evidence="2">Cation efflux system protein CusC</fullName>
    </submittedName>
</protein>
<feature type="region of interest" description="Disordered" evidence="1">
    <location>
        <begin position="93"/>
        <end position="119"/>
    </location>
</feature>
<dbReference type="SUPFAM" id="SSF56954">
    <property type="entry name" value="Outer membrane efflux proteins (OEP)"/>
    <property type="match status" value="1"/>
</dbReference>
<dbReference type="Gene3D" id="1.20.1600.10">
    <property type="entry name" value="Outer membrane efflux proteins (OEP)"/>
    <property type="match status" value="1"/>
</dbReference>
<accession>A0A5B8RBM2</accession>
<dbReference type="GO" id="GO:0015562">
    <property type="term" value="F:efflux transmembrane transporter activity"/>
    <property type="evidence" value="ECO:0007669"/>
    <property type="project" value="InterPro"/>
</dbReference>
<dbReference type="GO" id="GO:0016020">
    <property type="term" value="C:membrane"/>
    <property type="evidence" value="ECO:0007669"/>
    <property type="project" value="InterPro"/>
</dbReference>
<name>A0A5B8RBM2_9ZZZZ</name>
<organism evidence="2">
    <name type="scientific">uncultured organism</name>
    <dbReference type="NCBI Taxonomy" id="155900"/>
    <lineage>
        <taxon>unclassified sequences</taxon>
        <taxon>environmental samples</taxon>
    </lineage>
</organism>
<evidence type="ECO:0000256" key="1">
    <source>
        <dbReference type="SAM" id="MobiDB-lite"/>
    </source>
</evidence>
<dbReference type="PANTHER" id="PTHR30203:SF33">
    <property type="entry name" value="BLR4455 PROTEIN"/>
    <property type="match status" value="1"/>
</dbReference>